<dbReference type="OrthoDB" id="9803333at2"/>
<dbReference type="RefSeq" id="WP_090242445.1">
    <property type="nucleotide sequence ID" value="NZ_FNOU01000001.1"/>
</dbReference>
<comment type="similarity">
    <text evidence="2 10">Belongs to the short-chain dehydrogenases/reductases (SDR) family.</text>
</comment>
<feature type="binding site" evidence="9">
    <location>
        <position position="188"/>
    </location>
    <ligand>
        <name>NADP(+)</name>
        <dbReference type="ChEBI" id="CHEBI:58349"/>
    </ligand>
</feature>
<dbReference type="PRINTS" id="PR00080">
    <property type="entry name" value="SDRFAMILY"/>
</dbReference>
<dbReference type="EMBL" id="FNOU01000001">
    <property type="protein sequence ID" value="SDX32329.1"/>
    <property type="molecule type" value="Genomic_DNA"/>
</dbReference>
<keyword evidence="13" id="KW-1185">Reference proteome</keyword>
<dbReference type="PROSITE" id="PS00061">
    <property type="entry name" value="ADH_SHORT"/>
    <property type="match status" value="1"/>
</dbReference>
<dbReference type="GO" id="GO:0008202">
    <property type="term" value="P:steroid metabolic process"/>
    <property type="evidence" value="ECO:0007669"/>
    <property type="project" value="UniProtKB-KW"/>
</dbReference>
<keyword evidence="10" id="KW-0275">Fatty acid biosynthesis</keyword>
<feature type="binding site" evidence="9">
    <location>
        <position position="90"/>
    </location>
    <ligand>
        <name>NADP(+)</name>
        <dbReference type="ChEBI" id="CHEBI:58349"/>
    </ligand>
</feature>
<dbReference type="InterPro" id="IPR011284">
    <property type="entry name" value="3oxo_ACP_reduc"/>
</dbReference>
<dbReference type="InterPro" id="IPR057326">
    <property type="entry name" value="KR_dom"/>
</dbReference>
<dbReference type="GO" id="GO:0051287">
    <property type="term" value="F:NAD binding"/>
    <property type="evidence" value="ECO:0007669"/>
    <property type="project" value="UniProtKB-UniRule"/>
</dbReference>
<comment type="pathway">
    <text evidence="1 10">Lipid metabolism; fatty acid biosynthesis.</text>
</comment>
<keyword evidence="10" id="KW-0276">Fatty acid metabolism</keyword>
<dbReference type="NCBIfam" id="NF009466">
    <property type="entry name" value="PRK12826.1-2"/>
    <property type="match status" value="1"/>
</dbReference>
<dbReference type="NCBIfam" id="NF005559">
    <property type="entry name" value="PRK07231.1"/>
    <property type="match status" value="1"/>
</dbReference>
<name>A0A1H3AU08_EUBBA</name>
<evidence type="ECO:0000256" key="6">
    <source>
        <dbReference type="ARBA" id="ARBA00023221"/>
    </source>
</evidence>
<dbReference type="STRING" id="1528.SAMN04488579_101153"/>
<dbReference type="Pfam" id="PF13561">
    <property type="entry name" value="adh_short_C2"/>
    <property type="match status" value="1"/>
</dbReference>
<dbReference type="CDD" id="cd05333">
    <property type="entry name" value="BKR_SDR_c"/>
    <property type="match status" value="1"/>
</dbReference>
<evidence type="ECO:0000256" key="2">
    <source>
        <dbReference type="ARBA" id="ARBA00006484"/>
    </source>
</evidence>
<evidence type="ECO:0000313" key="13">
    <source>
        <dbReference type="Proteomes" id="UP000199652"/>
    </source>
</evidence>
<accession>A0A1H3AU08</accession>
<sequence length="247" mass="25702">MNNIKRVAVVTGGSRGIGQAACLALAKRGLSIVVNYSGSAEAAAQTVEKCEALGAEALAFKADVAVAEEVAALMQAATDRFGRIDVLVNNAGITRDNLLMRMSEADFDAVVDTNLKGTFLCMKAVSRIMMKQRYGRIINMSSVVALRGNPGQMNYVASKAGVIGMTKTMAKELASRGITANAIAPGFIETAMTAALTDTQRADMVTTIPMARPGKPEDVAAAVAFLADEASGYITGQVLCVDGGMAV</sequence>
<comment type="function">
    <text evidence="10">Catalyzes the NADPH-dependent reduction of beta-ketoacyl-ACP substrates to beta-hydroxyacyl-ACP products, the first reductive step in the elongation cycle of fatty acid biosynthesis.</text>
</comment>
<reference evidence="13" key="1">
    <citation type="submission" date="2016-10" db="EMBL/GenBank/DDBJ databases">
        <authorList>
            <person name="Varghese N."/>
            <person name="Submissions S."/>
        </authorList>
    </citation>
    <scope>NUCLEOTIDE SEQUENCE [LARGE SCALE GENOMIC DNA]</scope>
    <source>
        <strain evidence="13">VPI 5359</strain>
    </source>
</reference>
<evidence type="ECO:0000259" key="11">
    <source>
        <dbReference type="SMART" id="SM00822"/>
    </source>
</evidence>
<dbReference type="EC" id="1.1.1.100" evidence="3 10"/>
<dbReference type="Gene3D" id="3.40.50.720">
    <property type="entry name" value="NAD(P)-binding Rossmann-like Domain"/>
    <property type="match status" value="1"/>
</dbReference>
<protein>
    <recommendedName>
        <fullName evidence="3 10">3-oxoacyl-[acyl-carrier-protein] reductase</fullName>
        <ecNumber evidence="3 10">1.1.1.100</ecNumber>
    </recommendedName>
</protein>
<feature type="binding site" evidence="9">
    <location>
        <begin position="155"/>
        <end position="159"/>
    </location>
    <ligand>
        <name>NADP(+)</name>
        <dbReference type="ChEBI" id="CHEBI:58349"/>
    </ligand>
</feature>
<evidence type="ECO:0000256" key="8">
    <source>
        <dbReference type="PIRSR" id="PIRSR611284-1"/>
    </source>
</evidence>
<dbReference type="InterPro" id="IPR050259">
    <property type="entry name" value="SDR"/>
</dbReference>
<keyword evidence="10" id="KW-0444">Lipid biosynthesis</keyword>
<dbReference type="UniPathway" id="UPA00094"/>
<dbReference type="SMART" id="SM00822">
    <property type="entry name" value="PKS_KR"/>
    <property type="match status" value="1"/>
</dbReference>
<keyword evidence="10" id="KW-0443">Lipid metabolism</keyword>
<evidence type="ECO:0000256" key="1">
    <source>
        <dbReference type="ARBA" id="ARBA00005194"/>
    </source>
</evidence>
<dbReference type="InterPro" id="IPR002347">
    <property type="entry name" value="SDR_fam"/>
</dbReference>
<dbReference type="Proteomes" id="UP000199652">
    <property type="component" value="Unassembled WGS sequence"/>
</dbReference>
<evidence type="ECO:0000313" key="12">
    <source>
        <dbReference type="EMBL" id="SDX32329.1"/>
    </source>
</evidence>
<dbReference type="PANTHER" id="PTHR42879:SF2">
    <property type="entry name" value="3-OXOACYL-[ACYL-CARRIER-PROTEIN] REDUCTASE FABG"/>
    <property type="match status" value="1"/>
</dbReference>
<feature type="active site" description="Proton acceptor" evidence="8">
    <location>
        <position position="155"/>
    </location>
</feature>
<dbReference type="InterPro" id="IPR020904">
    <property type="entry name" value="Sc_DH/Rdtase_CS"/>
</dbReference>
<dbReference type="PRINTS" id="PR00081">
    <property type="entry name" value="GDHRDH"/>
</dbReference>
<organism evidence="12 13">
    <name type="scientific">Eubacterium barkeri</name>
    <name type="common">Clostridium barkeri</name>
    <dbReference type="NCBI Taxonomy" id="1528"/>
    <lineage>
        <taxon>Bacteria</taxon>
        <taxon>Bacillati</taxon>
        <taxon>Bacillota</taxon>
        <taxon>Clostridia</taxon>
        <taxon>Eubacteriales</taxon>
        <taxon>Eubacteriaceae</taxon>
        <taxon>Eubacterium</taxon>
    </lineage>
</organism>
<keyword evidence="4 9" id="KW-0521">NADP</keyword>
<comment type="subunit">
    <text evidence="10">Homotetramer.</text>
</comment>
<evidence type="ECO:0000256" key="7">
    <source>
        <dbReference type="ARBA" id="ARBA00048508"/>
    </source>
</evidence>
<comment type="catalytic activity">
    <reaction evidence="7 10">
        <text>a (3R)-hydroxyacyl-[ACP] + NADP(+) = a 3-oxoacyl-[ACP] + NADPH + H(+)</text>
        <dbReference type="Rhea" id="RHEA:17397"/>
        <dbReference type="Rhea" id="RHEA-COMP:9916"/>
        <dbReference type="Rhea" id="RHEA-COMP:9945"/>
        <dbReference type="ChEBI" id="CHEBI:15378"/>
        <dbReference type="ChEBI" id="CHEBI:57783"/>
        <dbReference type="ChEBI" id="CHEBI:58349"/>
        <dbReference type="ChEBI" id="CHEBI:78776"/>
        <dbReference type="ChEBI" id="CHEBI:78827"/>
        <dbReference type="EC" id="1.1.1.100"/>
    </reaction>
</comment>
<proteinExistence type="inferred from homology"/>
<dbReference type="PANTHER" id="PTHR42879">
    <property type="entry name" value="3-OXOACYL-(ACYL-CARRIER-PROTEIN) REDUCTASE"/>
    <property type="match status" value="1"/>
</dbReference>
<dbReference type="GO" id="GO:0004316">
    <property type="term" value="F:3-oxoacyl-[acyl-carrier-protein] reductase (NADPH) activity"/>
    <property type="evidence" value="ECO:0007669"/>
    <property type="project" value="UniProtKB-UniRule"/>
</dbReference>
<dbReference type="AlphaFoldDB" id="A0A1H3AU08"/>
<dbReference type="NCBIfam" id="TIGR01830">
    <property type="entry name" value="3oxo_ACP_reduc"/>
    <property type="match status" value="1"/>
</dbReference>
<dbReference type="FunFam" id="3.40.50.720:FF:000115">
    <property type="entry name" value="3-oxoacyl-[acyl-carrier-protein] reductase FabG"/>
    <property type="match status" value="1"/>
</dbReference>
<feature type="domain" description="Ketoreductase" evidence="11">
    <location>
        <begin position="6"/>
        <end position="186"/>
    </location>
</feature>
<dbReference type="InterPro" id="IPR036291">
    <property type="entry name" value="NAD(P)-bd_dom_sf"/>
</dbReference>
<evidence type="ECO:0000256" key="9">
    <source>
        <dbReference type="PIRSR" id="PIRSR611284-2"/>
    </source>
</evidence>
<evidence type="ECO:0000256" key="4">
    <source>
        <dbReference type="ARBA" id="ARBA00022857"/>
    </source>
</evidence>
<keyword evidence="6" id="KW-0753">Steroid metabolism</keyword>
<gene>
    <name evidence="12" type="ORF">SAMN04488579_101153</name>
</gene>
<evidence type="ECO:0000256" key="3">
    <source>
        <dbReference type="ARBA" id="ARBA00012948"/>
    </source>
</evidence>
<evidence type="ECO:0000256" key="10">
    <source>
        <dbReference type="RuleBase" id="RU366074"/>
    </source>
</evidence>
<keyword evidence="5 10" id="KW-0560">Oxidoreductase</keyword>
<dbReference type="GO" id="GO:0006633">
    <property type="term" value="P:fatty acid biosynthetic process"/>
    <property type="evidence" value="ECO:0007669"/>
    <property type="project" value="UniProtKB-UniPathway"/>
</dbReference>
<evidence type="ECO:0000256" key="5">
    <source>
        <dbReference type="ARBA" id="ARBA00023002"/>
    </source>
</evidence>
<feature type="binding site" evidence="9">
    <location>
        <begin position="12"/>
        <end position="15"/>
    </location>
    <ligand>
        <name>NADP(+)</name>
        <dbReference type="ChEBI" id="CHEBI:58349"/>
    </ligand>
</feature>
<dbReference type="SUPFAM" id="SSF51735">
    <property type="entry name" value="NAD(P)-binding Rossmann-fold domains"/>
    <property type="match status" value="1"/>
</dbReference>